<dbReference type="SUPFAM" id="SSF49899">
    <property type="entry name" value="Concanavalin A-like lectins/glucanases"/>
    <property type="match status" value="1"/>
</dbReference>
<protein>
    <recommendedName>
        <fullName evidence="2">Glycosyl hydrolase family 59 C-terminal lectin domain-containing protein</fullName>
    </recommendedName>
</protein>
<dbReference type="InterPro" id="IPR049162">
    <property type="entry name" value="GH59_C"/>
</dbReference>
<name>A0ABT8BLK1_9HYPH</name>
<evidence type="ECO:0000259" key="2">
    <source>
        <dbReference type="Pfam" id="PF21708"/>
    </source>
</evidence>
<accession>A0ABT8BLK1</accession>
<gene>
    <name evidence="3" type="ORF">QWZ12_20955</name>
</gene>
<dbReference type="RefSeq" id="WP_238225353.1">
    <property type="nucleotide sequence ID" value="NZ_BPQD01000011.1"/>
</dbReference>
<sequence length="215" mass="22737">MTKFFGLALAVLAVAGGWQVLAVAQTLDLSDAAMGSIPAGFSAMQTGPGDPGRWEVIPDVEAAGGRAVVQSSVDPTDGRFPLLIRMATAPADVSARTRFKAISGKVDQAGGLAVRLLDTNNYYLVRANALEGNVRLYKVIAGRREQIAGADMPVTAGIWHELGLSVRGHRLIATFDGHELFSVNDGAITTPGKVAFWTKADSVTRFDGLDVRSLE</sequence>
<evidence type="ECO:0000256" key="1">
    <source>
        <dbReference type="SAM" id="SignalP"/>
    </source>
</evidence>
<dbReference type="Pfam" id="PF21708">
    <property type="entry name" value="Glyco_hydro_59_C"/>
    <property type="match status" value="1"/>
</dbReference>
<keyword evidence="4" id="KW-1185">Reference proteome</keyword>
<dbReference type="Gene3D" id="2.60.120.560">
    <property type="entry name" value="Exo-inulinase, domain 1"/>
    <property type="match status" value="1"/>
</dbReference>
<feature type="domain" description="Glycosyl hydrolase family 59 C-terminal lectin" evidence="2">
    <location>
        <begin position="102"/>
        <end position="212"/>
    </location>
</feature>
<reference evidence="4" key="1">
    <citation type="journal article" date="2019" name="Int. J. Syst. Evol. Microbiol.">
        <title>The Global Catalogue of Microorganisms (GCM) 10K type strain sequencing project: providing services to taxonomists for standard genome sequencing and annotation.</title>
        <authorList>
            <consortium name="The Broad Institute Genomics Platform"/>
            <consortium name="The Broad Institute Genome Sequencing Center for Infectious Disease"/>
            <person name="Wu L."/>
            <person name="Ma J."/>
        </authorList>
    </citation>
    <scope>NUCLEOTIDE SEQUENCE [LARGE SCALE GENOMIC DNA]</scope>
    <source>
        <strain evidence="4">CECT 7069</strain>
    </source>
</reference>
<dbReference type="EMBL" id="JAUFPX010000020">
    <property type="protein sequence ID" value="MDN3593073.1"/>
    <property type="molecule type" value="Genomic_DNA"/>
</dbReference>
<keyword evidence="1" id="KW-0732">Signal</keyword>
<dbReference type="Proteomes" id="UP001224644">
    <property type="component" value="Unassembled WGS sequence"/>
</dbReference>
<proteinExistence type="predicted"/>
<feature type="signal peptide" evidence="1">
    <location>
        <begin position="1"/>
        <end position="24"/>
    </location>
</feature>
<dbReference type="InterPro" id="IPR013320">
    <property type="entry name" value="ConA-like_dom_sf"/>
</dbReference>
<organism evidence="3 4">
    <name type="scientific">Methylobacterium adhaesivum</name>
    <dbReference type="NCBI Taxonomy" id="333297"/>
    <lineage>
        <taxon>Bacteria</taxon>
        <taxon>Pseudomonadati</taxon>
        <taxon>Pseudomonadota</taxon>
        <taxon>Alphaproteobacteria</taxon>
        <taxon>Hyphomicrobiales</taxon>
        <taxon>Methylobacteriaceae</taxon>
        <taxon>Methylobacterium</taxon>
    </lineage>
</organism>
<comment type="caution">
    <text evidence="3">The sequence shown here is derived from an EMBL/GenBank/DDBJ whole genome shotgun (WGS) entry which is preliminary data.</text>
</comment>
<feature type="chain" id="PRO_5046234136" description="Glycosyl hydrolase family 59 C-terminal lectin domain-containing protein" evidence="1">
    <location>
        <begin position="25"/>
        <end position="215"/>
    </location>
</feature>
<evidence type="ECO:0000313" key="4">
    <source>
        <dbReference type="Proteomes" id="UP001224644"/>
    </source>
</evidence>
<evidence type="ECO:0000313" key="3">
    <source>
        <dbReference type="EMBL" id="MDN3593073.1"/>
    </source>
</evidence>